<keyword evidence="3" id="KW-0255">Endonuclease</keyword>
<dbReference type="InterPro" id="IPR013551">
    <property type="entry name" value="YicC-like_C"/>
</dbReference>
<sequence length="293" mass="33501">MLKSMTGFGLARAANTNISVSVEIRSLNSKTLDVNLRLPKNFSDKELEIRNLLNQILERGKLNVSIDIQVIGEVKPRVTVNTPLVRAYCQQLRETAIAAAVPEDDIFRLAMQLPDAYIYDTAPDENAAKDWALIQETFKQAALACDEFRIKEGNELSGKLTEYIHKIGTNLNAIATHDPERLQNIRTRIRERIAEVVSDEHFDPNRFEQELIYYIEKLDISEEKVRLKLHLDHFMEVLAKDETPGKKLNFISQEIGREINTIGSKANDAVIQRFVVEMKDELEKIKEQSLNIL</sequence>
<dbReference type="PANTHER" id="PTHR30636">
    <property type="entry name" value="UPF0701 PROTEIN YICC"/>
    <property type="match status" value="1"/>
</dbReference>
<evidence type="ECO:0000259" key="7">
    <source>
        <dbReference type="Pfam" id="PF08340"/>
    </source>
</evidence>
<dbReference type="Pfam" id="PF08340">
    <property type="entry name" value="YicC-like_C"/>
    <property type="match status" value="1"/>
</dbReference>
<evidence type="ECO:0000259" key="6">
    <source>
        <dbReference type="Pfam" id="PF03755"/>
    </source>
</evidence>
<protein>
    <submittedName>
        <fullName evidence="8">YicC/YloC family endoribonuclease</fullName>
        <ecNumber evidence="8">3.1.-.-</ecNumber>
    </submittedName>
</protein>
<feature type="domain" description="Endoribonuclease YicC-like N-terminal" evidence="6">
    <location>
        <begin position="2"/>
        <end position="157"/>
    </location>
</feature>
<organism evidence="8 9">
    <name type="scientific">Xanthocytophaga flava</name>
    <dbReference type="NCBI Taxonomy" id="3048013"/>
    <lineage>
        <taxon>Bacteria</taxon>
        <taxon>Pseudomonadati</taxon>
        <taxon>Bacteroidota</taxon>
        <taxon>Cytophagia</taxon>
        <taxon>Cytophagales</taxon>
        <taxon>Rhodocytophagaceae</taxon>
        <taxon>Xanthocytophaga</taxon>
    </lineage>
</organism>
<keyword evidence="4 8" id="KW-0378">Hydrolase</keyword>
<comment type="similarity">
    <text evidence="5">Belongs to the YicC/YloC family.</text>
</comment>
<comment type="cofactor">
    <cofactor evidence="1">
        <name>a divalent metal cation</name>
        <dbReference type="ChEBI" id="CHEBI:60240"/>
    </cofactor>
</comment>
<dbReference type="EMBL" id="JASJOS010000003">
    <property type="protein sequence ID" value="MDJ1480565.1"/>
    <property type="molecule type" value="Genomic_DNA"/>
</dbReference>
<gene>
    <name evidence="8" type="ORF">QNI16_08720</name>
</gene>
<evidence type="ECO:0000256" key="4">
    <source>
        <dbReference type="ARBA" id="ARBA00022801"/>
    </source>
</evidence>
<dbReference type="GO" id="GO:0004521">
    <property type="term" value="F:RNA endonuclease activity"/>
    <property type="evidence" value="ECO:0007669"/>
    <property type="project" value="InterPro"/>
</dbReference>
<proteinExistence type="inferred from homology"/>
<dbReference type="PANTHER" id="PTHR30636:SF3">
    <property type="entry name" value="UPF0701 PROTEIN YICC"/>
    <property type="match status" value="1"/>
</dbReference>
<dbReference type="RefSeq" id="WP_313977338.1">
    <property type="nucleotide sequence ID" value="NZ_JASJOS010000003.1"/>
</dbReference>
<feature type="domain" description="Endoribonuclease YicC-like C-terminal" evidence="7">
    <location>
        <begin position="175"/>
        <end position="292"/>
    </location>
</feature>
<evidence type="ECO:0000256" key="5">
    <source>
        <dbReference type="ARBA" id="ARBA00035648"/>
    </source>
</evidence>
<dbReference type="Pfam" id="PF03755">
    <property type="entry name" value="YicC-like_N"/>
    <property type="match status" value="1"/>
</dbReference>
<reference evidence="8" key="1">
    <citation type="submission" date="2023-05" db="EMBL/GenBank/DDBJ databases">
        <authorList>
            <person name="Zhang X."/>
        </authorList>
    </citation>
    <scope>NUCLEOTIDE SEQUENCE</scope>
    <source>
        <strain evidence="8">YF14B1</strain>
    </source>
</reference>
<dbReference type="AlphaFoldDB" id="A0AAE3QNZ8"/>
<dbReference type="GO" id="GO:0016787">
    <property type="term" value="F:hydrolase activity"/>
    <property type="evidence" value="ECO:0007669"/>
    <property type="project" value="UniProtKB-KW"/>
</dbReference>
<evidence type="ECO:0000313" key="9">
    <source>
        <dbReference type="Proteomes" id="UP001241110"/>
    </source>
</evidence>
<dbReference type="InterPro" id="IPR013527">
    <property type="entry name" value="YicC-like_N"/>
</dbReference>
<comment type="caution">
    <text evidence="8">The sequence shown here is derived from an EMBL/GenBank/DDBJ whole genome shotgun (WGS) entry which is preliminary data.</text>
</comment>
<evidence type="ECO:0000256" key="2">
    <source>
        <dbReference type="ARBA" id="ARBA00022722"/>
    </source>
</evidence>
<evidence type="ECO:0000313" key="8">
    <source>
        <dbReference type="EMBL" id="MDJ1480565.1"/>
    </source>
</evidence>
<accession>A0AAE3QNZ8</accession>
<dbReference type="Proteomes" id="UP001241110">
    <property type="component" value="Unassembled WGS sequence"/>
</dbReference>
<dbReference type="NCBIfam" id="TIGR00255">
    <property type="entry name" value="YicC/YloC family endoribonuclease"/>
    <property type="match status" value="1"/>
</dbReference>
<dbReference type="EC" id="3.1.-.-" evidence="8"/>
<name>A0AAE3QNZ8_9BACT</name>
<evidence type="ECO:0000256" key="3">
    <source>
        <dbReference type="ARBA" id="ARBA00022759"/>
    </source>
</evidence>
<evidence type="ECO:0000256" key="1">
    <source>
        <dbReference type="ARBA" id="ARBA00001968"/>
    </source>
</evidence>
<dbReference type="InterPro" id="IPR005229">
    <property type="entry name" value="YicC/YloC-like"/>
</dbReference>
<keyword evidence="2" id="KW-0540">Nuclease</keyword>